<organism evidence="3 4">
    <name type="scientific">Maribacter luteus</name>
    <dbReference type="NCBI Taxonomy" id="2594478"/>
    <lineage>
        <taxon>Bacteria</taxon>
        <taxon>Pseudomonadati</taxon>
        <taxon>Bacteroidota</taxon>
        <taxon>Flavobacteriia</taxon>
        <taxon>Flavobacteriales</taxon>
        <taxon>Flavobacteriaceae</taxon>
        <taxon>Maribacter</taxon>
    </lineage>
</organism>
<feature type="domain" description="Apea-like HEPN" evidence="1">
    <location>
        <begin position="252"/>
        <end position="378"/>
    </location>
</feature>
<evidence type="ECO:0000259" key="2">
    <source>
        <dbReference type="Pfam" id="PF18862"/>
    </source>
</evidence>
<protein>
    <submittedName>
        <fullName evidence="3">Uncharacterized protein</fullName>
    </submittedName>
</protein>
<keyword evidence="4" id="KW-1185">Reference proteome</keyword>
<dbReference type="InterPro" id="IPR041223">
    <property type="entry name" value="ApeA_NTD"/>
</dbReference>
<evidence type="ECO:0000259" key="1">
    <source>
        <dbReference type="Pfam" id="PF18739"/>
    </source>
</evidence>
<gene>
    <name evidence="3" type="ORF">GJ691_14780</name>
</gene>
<dbReference type="EMBL" id="WKJH01000024">
    <property type="protein sequence ID" value="MRX65421.1"/>
    <property type="molecule type" value="Genomic_DNA"/>
</dbReference>
<sequence>MKKDLKYYGEVWLADNPEQKQFCIMSFIDDDLILETNLHSLEKVYKEPQILGTFTGLGYLTFIDCRIKHWGFGITESRIYSPKYTFTSGSHVIDAVNLKFKEFFVVNEAIVQWVNYMTWYDNLNNKLIKKEFSDSYDISAVRLKISIEHYLQYHSSERTKLIISNRGLIKFELEEPVSVLYAIELYDQFQKTLQLVFGRSSKFSKFSFKCMGCGEWKELYYNDKKLSKSKSVFVHTEYEKTRTSLPKILNAVYSNKDFRFCLDKLMENFIGNQPSHNKRFTNSIATYEAFCKLFSEDSKRNLNKQILRYKDVFKLIGKISEEEWKKFPSKVVRSRDYHVHSNTGNRDVFSEFDLLYVSFLFDFVIAYLMLSELKVEQELLDKYIQHGNSVFVDLKRTNTILGTNPLS</sequence>
<dbReference type="AlphaFoldDB" id="A0A6I2MNS1"/>
<comment type="caution">
    <text evidence="3">The sequence shown here is derived from an EMBL/GenBank/DDBJ whole genome shotgun (WGS) entry which is preliminary data.</text>
</comment>
<name>A0A6I2MNS1_9FLAO</name>
<dbReference type="RefSeq" id="WP_154368227.1">
    <property type="nucleotide sequence ID" value="NZ_WKJH01000024.1"/>
</dbReference>
<dbReference type="Pfam" id="PF18739">
    <property type="entry name" value="HEPN_Apea"/>
    <property type="match status" value="1"/>
</dbReference>
<evidence type="ECO:0000313" key="4">
    <source>
        <dbReference type="Proteomes" id="UP000443153"/>
    </source>
</evidence>
<dbReference type="Proteomes" id="UP000443153">
    <property type="component" value="Unassembled WGS sequence"/>
</dbReference>
<dbReference type="InterPro" id="IPR041229">
    <property type="entry name" value="HEPN_Apea"/>
</dbReference>
<proteinExistence type="predicted"/>
<accession>A0A6I2MNS1</accession>
<dbReference type="Pfam" id="PF18862">
    <property type="entry name" value="ApeA_NTD1"/>
    <property type="match status" value="1"/>
</dbReference>
<evidence type="ECO:0000313" key="3">
    <source>
        <dbReference type="EMBL" id="MRX65421.1"/>
    </source>
</evidence>
<feature type="domain" description="ApeA N-terminal" evidence="2">
    <location>
        <begin position="6"/>
        <end position="249"/>
    </location>
</feature>
<reference evidence="3 4" key="1">
    <citation type="submission" date="2019-11" db="EMBL/GenBank/DDBJ databases">
        <title>Maribacter lutea sp. nov., a marine bacterium isolated from intertidal sand.</title>
        <authorList>
            <person name="Liu A."/>
        </authorList>
    </citation>
    <scope>NUCLEOTIDE SEQUENCE [LARGE SCALE GENOMIC DNA]</scope>
    <source>
        <strain evidence="3 4">RZ05</strain>
    </source>
</reference>
<dbReference type="OrthoDB" id="1397981at2"/>